<dbReference type="AlphaFoldDB" id="A0A2T6BI12"/>
<gene>
    <name evidence="4" type="ORF">C8N43_0341</name>
</gene>
<dbReference type="Proteomes" id="UP000243978">
    <property type="component" value="Unassembled WGS sequence"/>
</dbReference>
<keyword evidence="5" id="KW-1185">Reference proteome</keyword>
<dbReference type="EMBL" id="QBKS01000001">
    <property type="protein sequence ID" value="PTX55701.1"/>
    <property type="molecule type" value="Genomic_DNA"/>
</dbReference>
<feature type="domain" description="Enoyl reductase (ER)" evidence="3">
    <location>
        <begin position="14"/>
        <end position="342"/>
    </location>
</feature>
<dbReference type="GO" id="GO:0070402">
    <property type="term" value="F:NADPH binding"/>
    <property type="evidence" value="ECO:0007669"/>
    <property type="project" value="TreeGrafter"/>
</dbReference>
<dbReference type="Gene3D" id="3.90.180.10">
    <property type="entry name" value="Medium-chain alcohol dehydrogenases, catalytic domain"/>
    <property type="match status" value="1"/>
</dbReference>
<dbReference type="Pfam" id="PF00107">
    <property type="entry name" value="ADH_zinc_N"/>
    <property type="match status" value="1"/>
</dbReference>
<comment type="caution">
    <text evidence="4">The sequence shown here is derived from an EMBL/GenBank/DDBJ whole genome shotgun (WGS) entry which is preliminary data.</text>
</comment>
<dbReference type="InterPro" id="IPR013149">
    <property type="entry name" value="ADH-like_C"/>
</dbReference>
<sequence>MTQTMCGWQLVGHGGPEMLQWREDLAIPSPEPDEVLIEVAASSVNNTDINTRIGWYSESVRGATDGVTQTSTEDAAWSGSALSLPRIQGADICGRIVEVGADVPPARVGERVLVRTMQNRDGAVWTMGSECDGGFAEYCCARSFDALRIESDWSDLELGVLPCAYSTAEGMLQRASVRAERVLITGASGGVGSAAVQLAKMRGAEVTAVTSQAKADAVRALGADHIIGRDEAPARGGFDVIVDLVAGPAFVPLLDGLADGGRYVVSGAIAGPIVELDVRKLYLRDLTFFGSTQQPDRIMPDLISYVEAGKLSPGVALSFPLKELPAAQAAFASKAHVGKIAIAVKDAAGATSG</sequence>
<evidence type="ECO:0000313" key="5">
    <source>
        <dbReference type="Proteomes" id="UP000243978"/>
    </source>
</evidence>
<keyword evidence="1" id="KW-0521">NADP</keyword>
<organism evidence="4 5">
    <name type="scientific">Litoreibacter ponti</name>
    <dbReference type="NCBI Taxonomy" id="1510457"/>
    <lineage>
        <taxon>Bacteria</taxon>
        <taxon>Pseudomonadati</taxon>
        <taxon>Pseudomonadota</taxon>
        <taxon>Alphaproteobacteria</taxon>
        <taxon>Rhodobacterales</taxon>
        <taxon>Roseobacteraceae</taxon>
        <taxon>Litoreibacter</taxon>
    </lineage>
</organism>
<protein>
    <submittedName>
        <fullName evidence="4">NADPH:quinone reductase-like Zn-dependent oxidoreductase</fullName>
    </submittedName>
</protein>
<evidence type="ECO:0000259" key="3">
    <source>
        <dbReference type="SMART" id="SM00829"/>
    </source>
</evidence>
<dbReference type="GO" id="GO:0016651">
    <property type="term" value="F:oxidoreductase activity, acting on NAD(P)H"/>
    <property type="evidence" value="ECO:0007669"/>
    <property type="project" value="TreeGrafter"/>
</dbReference>
<dbReference type="InterPro" id="IPR020843">
    <property type="entry name" value="ER"/>
</dbReference>
<dbReference type="InterPro" id="IPR013154">
    <property type="entry name" value="ADH-like_N"/>
</dbReference>
<proteinExistence type="predicted"/>
<accession>A0A2T6BI12</accession>
<dbReference type="PANTHER" id="PTHR48106">
    <property type="entry name" value="QUINONE OXIDOREDUCTASE PIG3-RELATED"/>
    <property type="match status" value="1"/>
</dbReference>
<evidence type="ECO:0000313" key="4">
    <source>
        <dbReference type="EMBL" id="PTX55701.1"/>
    </source>
</evidence>
<dbReference type="Pfam" id="PF08240">
    <property type="entry name" value="ADH_N"/>
    <property type="match status" value="1"/>
</dbReference>
<dbReference type="SUPFAM" id="SSF50129">
    <property type="entry name" value="GroES-like"/>
    <property type="match status" value="1"/>
</dbReference>
<evidence type="ECO:0000256" key="1">
    <source>
        <dbReference type="ARBA" id="ARBA00022857"/>
    </source>
</evidence>
<dbReference type="Gene3D" id="3.40.50.720">
    <property type="entry name" value="NAD(P)-binding Rossmann-like Domain"/>
    <property type="match status" value="1"/>
</dbReference>
<dbReference type="InterPro" id="IPR011032">
    <property type="entry name" value="GroES-like_sf"/>
</dbReference>
<dbReference type="PANTHER" id="PTHR48106:SF18">
    <property type="entry name" value="QUINONE OXIDOREDUCTASE PIG3"/>
    <property type="match status" value="1"/>
</dbReference>
<evidence type="ECO:0000256" key="2">
    <source>
        <dbReference type="ARBA" id="ARBA00023002"/>
    </source>
</evidence>
<dbReference type="SMART" id="SM00829">
    <property type="entry name" value="PKS_ER"/>
    <property type="match status" value="1"/>
</dbReference>
<keyword evidence="2" id="KW-0560">Oxidoreductase</keyword>
<reference evidence="4 5" key="1">
    <citation type="submission" date="2018-04" db="EMBL/GenBank/DDBJ databases">
        <title>Genomic Encyclopedia of Archaeal and Bacterial Type Strains, Phase II (KMG-II): from individual species to whole genera.</title>
        <authorList>
            <person name="Goeker M."/>
        </authorList>
    </citation>
    <scope>NUCLEOTIDE SEQUENCE [LARGE SCALE GENOMIC DNA]</scope>
    <source>
        <strain evidence="4 5">DSM 100977</strain>
    </source>
</reference>
<dbReference type="RefSeq" id="WP_107843964.1">
    <property type="nucleotide sequence ID" value="NZ_QBKS01000001.1"/>
</dbReference>
<dbReference type="OrthoDB" id="9788224at2"/>
<name>A0A2T6BI12_9RHOB</name>
<dbReference type="InterPro" id="IPR036291">
    <property type="entry name" value="NAD(P)-bd_dom_sf"/>
</dbReference>
<dbReference type="SUPFAM" id="SSF51735">
    <property type="entry name" value="NAD(P)-binding Rossmann-fold domains"/>
    <property type="match status" value="1"/>
</dbReference>